<reference evidence="2" key="1">
    <citation type="journal article" date="2019" name="Int. J. Syst. Evol. Microbiol.">
        <title>The Global Catalogue of Microorganisms (GCM) 10K type strain sequencing project: providing services to taxonomists for standard genome sequencing and annotation.</title>
        <authorList>
            <consortium name="The Broad Institute Genomics Platform"/>
            <consortium name="The Broad Institute Genome Sequencing Center for Infectious Disease"/>
            <person name="Wu L."/>
            <person name="Ma J."/>
        </authorList>
    </citation>
    <scope>NUCLEOTIDE SEQUENCE [LARGE SCALE GENOMIC DNA]</scope>
    <source>
        <strain evidence="2">IBRC-M 10490</strain>
    </source>
</reference>
<dbReference type="Proteomes" id="UP001595844">
    <property type="component" value="Unassembled WGS sequence"/>
</dbReference>
<sequence length="221" mass="24443">MNQHTRKTLAAITGHPAPRDIEWAKFITMWEDIADEVEQESGDRLAVKMNGHREVFHRPHDGRVSIGDIEHARQLLKDQPEVKGSGDLFVVAMDSEKARVLHFDLATPEVRESERDVVDGKSAARHLRTVERHTGREDPKVFVHYFDDVAVALNEEIGTEEFVVLGHGSGDSDVAAQFVQRMRENNPALAGRIAGVGRIDLSAANDAAIEAEARQIAGTAK</sequence>
<dbReference type="RefSeq" id="WP_378564287.1">
    <property type="nucleotide sequence ID" value="NZ_JBHSDL010000025.1"/>
</dbReference>
<name>A0ABV8VJ87_9NOCA</name>
<keyword evidence="2" id="KW-1185">Reference proteome</keyword>
<accession>A0ABV8VJ87</accession>
<organism evidence="1 2">
    <name type="scientific">Nocardia halotolerans</name>
    <dbReference type="NCBI Taxonomy" id="1755878"/>
    <lineage>
        <taxon>Bacteria</taxon>
        <taxon>Bacillati</taxon>
        <taxon>Actinomycetota</taxon>
        <taxon>Actinomycetes</taxon>
        <taxon>Mycobacteriales</taxon>
        <taxon>Nocardiaceae</taxon>
        <taxon>Nocardia</taxon>
    </lineage>
</organism>
<comment type="caution">
    <text evidence="1">The sequence shown here is derived from an EMBL/GenBank/DDBJ whole genome shotgun (WGS) entry which is preliminary data.</text>
</comment>
<gene>
    <name evidence="1" type="ORF">ACFO5K_18645</name>
</gene>
<proteinExistence type="predicted"/>
<evidence type="ECO:0000313" key="2">
    <source>
        <dbReference type="Proteomes" id="UP001595844"/>
    </source>
</evidence>
<evidence type="ECO:0000313" key="1">
    <source>
        <dbReference type="EMBL" id="MFC4376119.1"/>
    </source>
</evidence>
<dbReference type="EMBL" id="JBHSDL010000025">
    <property type="protein sequence ID" value="MFC4376119.1"/>
    <property type="molecule type" value="Genomic_DNA"/>
</dbReference>
<protein>
    <submittedName>
        <fullName evidence="1">Uncharacterized protein</fullName>
    </submittedName>
</protein>